<gene>
    <name evidence="1" type="ORF">R69776_04644</name>
</gene>
<organism evidence="1 2">
    <name type="scientific">Paraburkholderia nemoris</name>
    <dbReference type="NCBI Taxonomy" id="2793076"/>
    <lineage>
        <taxon>Bacteria</taxon>
        <taxon>Pseudomonadati</taxon>
        <taxon>Pseudomonadota</taxon>
        <taxon>Betaproteobacteria</taxon>
        <taxon>Burkholderiales</taxon>
        <taxon>Burkholderiaceae</taxon>
        <taxon>Paraburkholderia</taxon>
    </lineage>
</organism>
<evidence type="ECO:0000313" key="1">
    <source>
        <dbReference type="EMBL" id="CAE6788527.1"/>
    </source>
</evidence>
<keyword evidence="2" id="KW-1185">Reference proteome</keyword>
<dbReference type="RefSeq" id="WP_200659490.1">
    <property type="nucleotide sequence ID" value="NZ_CAJNBH010000014.1"/>
</dbReference>
<protein>
    <submittedName>
        <fullName evidence="1">3'-5' exoribonuclease</fullName>
        <ecNumber evidence="1">3.1.13.-</ecNumber>
    </submittedName>
</protein>
<dbReference type="InterPro" id="IPR036397">
    <property type="entry name" value="RNaseH_sf"/>
</dbReference>
<keyword evidence="1" id="KW-0378">Hydrolase</keyword>
<proteinExistence type="predicted"/>
<sequence>MRVFVDTEFTDFIECDLVSIGLVADDGSEFYGERSDYDRASCNEFVRAAVLSQLGQYPGRMFTREALRIALVAWLDQFADEPERVLCFDYFGDWELLCDLVDGPPAGWQAHHVGQLLDPGRQEAYCREHHGRHHALVDARAKRHAMIDSAPAPDSRK</sequence>
<dbReference type="Proteomes" id="UP000673821">
    <property type="component" value="Unassembled WGS sequence"/>
</dbReference>
<dbReference type="Gene3D" id="3.30.420.10">
    <property type="entry name" value="Ribonuclease H-like superfamily/Ribonuclease H"/>
    <property type="match status" value="1"/>
</dbReference>
<evidence type="ECO:0000313" key="2">
    <source>
        <dbReference type="Proteomes" id="UP000673821"/>
    </source>
</evidence>
<dbReference type="GO" id="GO:0016787">
    <property type="term" value="F:hydrolase activity"/>
    <property type="evidence" value="ECO:0007669"/>
    <property type="project" value="UniProtKB-KW"/>
</dbReference>
<reference evidence="1 2" key="1">
    <citation type="submission" date="2021-02" db="EMBL/GenBank/DDBJ databases">
        <authorList>
            <person name="Vanwijnsberghe S."/>
        </authorList>
    </citation>
    <scope>NUCLEOTIDE SEQUENCE [LARGE SCALE GENOMIC DNA]</scope>
    <source>
        <strain evidence="1 2">R-69776</strain>
    </source>
</reference>
<dbReference type="EMBL" id="CAJNBH010000014">
    <property type="protein sequence ID" value="CAE6788527.1"/>
    <property type="molecule type" value="Genomic_DNA"/>
</dbReference>
<name>A0ABN7MB50_9BURK</name>
<comment type="caution">
    <text evidence="1">The sequence shown here is derived from an EMBL/GenBank/DDBJ whole genome shotgun (WGS) entry which is preliminary data.</text>
</comment>
<dbReference type="EC" id="3.1.13.-" evidence="1"/>
<accession>A0ABN7MB50</accession>